<feature type="non-terminal residue" evidence="5">
    <location>
        <position position="1"/>
    </location>
</feature>
<dbReference type="RefSeq" id="WP_220495887.1">
    <property type="nucleotide sequence ID" value="NZ_JACJFM010000240.1"/>
</dbReference>
<comment type="subcellular location">
    <subcellularLocation>
        <location evidence="1">Secreted</location>
    </subcellularLocation>
</comment>
<keyword evidence="6" id="KW-1185">Reference proteome</keyword>
<sequence>KNKETTTVAFTAALGGGGAAYGPFNIATTLMYKTVITNIGNAYNPSTGIFTAPVSGLYYFTIFYHAGGQSVAHLTLYKNNEVVVITSDHTSSEFDTADNGGNAAFVQLQSRDQVYVR</sequence>
<dbReference type="PANTHER" id="PTHR22923">
    <property type="entry name" value="CEREBELLIN-RELATED"/>
    <property type="match status" value="1"/>
</dbReference>
<keyword evidence="2" id="KW-0964">Secreted</keyword>
<accession>A0A839IZN3</accession>
<dbReference type="SUPFAM" id="SSF49842">
    <property type="entry name" value="TNF-like"/>
    <property type="match status" value="1"/>
</dbReference>
<feature type="non-terminal residue" evidence="5">
    <location>
        <position position="117"/>
    </location>
</feature>
<protein>
    <recommendedName>
        <fullName evidence="4">C1q domain-containing protein</fullName>
    </recommendedName>
</protein>
<comment type="caution">
    <text evidence="5">The sequence shown here is derived from an EMBL/GenBank/DDBJ whole genome shotgun (WGS) entry which is preliminary data.</text>
</comment>
<dbReference type="InterPro" id="IPR001073">
    <property type="entry name" value="C1q_dom"/>
</dbReference>
<evidence type="ECO:0000256" key="3">
    <source>
        <dbReference type="ARBA" id="ARBA00022729"/>
    </source>
</evidence>
<keyword evidence="3" id="KW-0732">Signal</keyword>
<evidence type="ECO:0000259" key="4">
    <source>
        <dbReference type="PROSITE" id="PS50871"/>
    </source>
</evidence>
<dbReference type="Pfam" id="PF00386">
    <property type="entry name" value="C1q"/>
    <property type="match status" value="1"/>
</dbReference>
<dbReference type="GO" id="GO:0005576">
    <property type="term" value="C:extracellular region"/>
    <property type="evidence" value="ECO:0007669"/>
    <property type="project" value="UniProtKB-SubCell"/>
</dbReference>
<dbReference type="AlphaFoldDB" id="A0A839IZN3"/>
<dbReference type="PANTHER" id="PTHR22923:SF102">
    <property type="entry name" value="CEREBELLIN 13-RELATED"/>
    <property type="match status" value="1"/>
</dbReference>
<dbReference type="PROSITE" id="PS50871">
    <property type="entry name" value="C1Q"/>
    <property type="match status" value="1"/>
</dbReference>
<evidence type="ECO:0000256" key="1">
    <source>
        <dbReference type="ARBA" id="ARBA00004613"/>
    </source>
</evidence>
<dbReference type="Proteomes" id="UP000565262">
    <property type="component" value="Unassembled WGS sequence"/>
</dbReference>
<gene>
    <name evidence="5" type="ORF">H4O21_24745</name>
</gene>
<reference evidence="5 6" key="1">
    <citation type="submission" date="2020-08" db="EMBL/GenBank/DDBJ databases">
        <title>Oceanospirillum sp. nov. isolated from marine sediment.</title>
        <authorList>
            <person name="Ji X."/>
        </authorList>
    </citation>
    <scope>NUCLEOTIDE SEQUENCE [LARGE SCALE GENOMIC DNA]</scope>
    <source>
        <strain evidence="5 6">D5</strain>
    </source>
</reference>
<evidence type="ECO:0000313" key="5">
    <source>
        <dbReference type="EMBL" id="MBB1489817.1"/>
    </source>
</evidence>
<name>A0A839IZN3_9GAMM</name>
<feature type="domain" description="C1q" evidence="4">
    <location>
        <begin position="3"/>
        <end position="117"/>
    </location>
</feature>
<proteinExistence type="predicted"/>
<dbReference type="EMBL" id="JACJFM010000240">
    <property type="protein sequence ID" value="MBB1489817.1"/>
    <property type="molecule type" value="Genomic_DNA"/>
</dbReference>
<organism evidence="5 6">
    <name type="scientific">Oceanospirillum sediminis</name>
    <dbReference type="NCBI Taxonomy" id="2760088"/>
    <lineage>
        <taxon>Bacteria</taxon>
        <taxon>Pseudomonadati</taxon>
        <taxon>Pseudomonadota</taxon>
        <taxon>Gammaproteobacteria</taxon>
        <taxon>Oceanospirillales</taxon>
        <taxon>Oceanospirillaceae</taxon>
        <taxon>Oceanospirillum</taxon>
    </lineage>
</organism>
<dbReference type="PRINTS" id="PR00007">
    <property type="entry name" value="COMPLEMNTC1Q"/>
</dbReference>
<dbReference type="InterPro" id="IPR050822">
    <property type="entry name" value="Cerebellin_Synaptic_Org"/>
</dbReference>
<dbReference type="Gene3D" id="2.60.120.40">
    <property type="match status" value="1"/>
</dbReference>
<evidence type="ECO:0000313" key="6">
    <source>
        <dbReference type="Proteomes" id="UP000565262"/>
    </source>
</evidence>
<evidence type="ECO:0000256" key="2">
    <source>
        <dbReference type="ARBA" id="ARBA00022525"/>
    </source>
</evidence>
<dbReference type="InterPro" id="IPR008983">
    <property type="entry name" value="Tumour_necrosis_fac-like_dom"/>
</dbReference>
<dbReference type="SMART" id="SM00110">
    <property type="entry name" value="C1Q"/>
    <property type="match status" value="1"/>
</dbReference>